<protein>
    <submittedName>
        <fullName evidence="3">Carbon-nitrogen hydrolase family protein</fullName>
    </submittedName>
</protein>
<gene>
    <name evidence="3" type="ORF">C7C46_09900</name>
</gene>
<comment type="caution">
    <text evidence="3">The sequence shown here is derived from an EMBL/GenBank/DDBJ whole genome shotgun (WGS) entry which is preliminary data.</text>
</comment>
<keyword evidence="4" id="KW-1185">Reference proteome</keyword>
<reference evidence="3 4" key="1">
    <citation type="submission" date="2018-03" db="EMBL/GenBank/DDBJ databases">
        <title>Bioinformatic expansion and discovery of thiopeptide antibiotics.</title>
        <authorList>
            <person name="Schwalen C.J."/>
            <person name="Hudson G.A."/>
            <person name="Mitchell D.A."/>
        </authorList>
    </citation>
    <scope>NUCLEOTIDE SEQUENCE [LARGE SCALE GENOMIC DNA]</scope>
    <source>
        <strain evidence="3 4">ATCC 21389</strain>
    </source>
</reference>
<dbReference type="PANTHER" id="PTHR23088:SF27">
    <property type="entry name" value="DEAMINATED GLUTATHIONE AMIDASE"/>
    <property type="match status" value="1"/>
</dbReference>
<dbReference type="CDD" id="cd07197">
    <property type="entry name" value="nitrilase"/>
    <property type="match status" value="1"/>
</dbReference>
<evidence type="ECO:0000313" key="4">
    <source>
        <dbReference type="Proteomes" id="UP000248039"/>
    </source>
</evidence>
<dbReference type="SUPFAM" id="SSF56317">
    <property type="entry name" value="Carbon-nitrogen hydrolase"/>
    <property type="match status" value="1"/>
</dbReference>
<dbReference type="InterPro" id="IPR003010">
    <property type="entry name" value="C-N_Hydrolase"/>
</dbReference>
<evidence type="ECO:0000256" key="1">
    <source>
        <dbReference type="ARBA" id="ARBA00010613"/>
    </source>
</evidence>
<sequence>MTVAQHVPVPSALPSRVLRIAAAQAPVLPGDVEANAARAAELVDLAAAAGARLVVFAEKFLTGYDPELIATDPVRYTVTADDPRLAPIAAACRTHAVTAVLGAATRDEAGVLRISALVLGPDGAPLARYDKQHQYGMEPAVFAAGSAGLTLVLDGWRLGLGICYDSGFPEHARAAALDGCHAYLVGALFGTGVGRRQRAVWFPARAMDNTMYVLLANHVGSAGDLQGCGGSAVWGPDAALLADAGGTDAGLAVADLEPSVLAAVRAELTMVPDLAARDAAIATGPRTRVTVA</sequence>
<dbReference type="AlphaFoldDB" id="A0A2V4PCD6"/>
<dbReference type="InterPro" id="IPR036526">
    <property type="entry name" value="C-N_Hydrolase_sf"/>
</dbReference>
<dbReference type="Pfam" id="PF00795">
    <property type="entry name" value="CN_hydrolase"/>
    <property type="match status" value="1"/>
</dbReference>
<dbReference type="Gene3D" id="3.60.110.10">
    <property type="entry name" value="Carbon-nitrogen hydrolase"/>
    <property type="match status" value="1"/>
</dbReference>
<comment type="similarity">
    <text evidence="1">Belongs to the carbon-nitrogen hydrolase superfamily. NIT1/NIT2 family.</text>
</comment>
<dbReference type="PANTHER" id="PTHR23088">
    <property type="entry name" value="NITRILASE-RELATED"/>
    <property type="match status" value="1"/>
</dbReference>
<dbReference type="EMBL" id="PYBW01000030">
    <property type="protein sequence ID" value="PYC82663.1"/>
    <property type="molecule type" value="Genomic_DNA"/>
</dbReference>
<dbReference type="GO" id="GO:0016787">
    <property type="term" value="F:hydrolase activity"/>
    <property type="evidence" value="ECO:0007669"/>
    <property type="project" value="UniProtKB-KW"/>
</dbReference>
<dbReference type="Proteomes" id="UP000248039">
    <property type="component" value="Unassembled WGS sequence"/>
</dbReference>
<dbReference type="PROSITE" id="PS50263">
    <property type="entry name" value="CN_HYDROLASE"/>
    <property type="match status" value="1"/>
</dbReference>
<dbReference type="OrthoDB" id="4532287at2"/>
<keyword evidence="3" id="KW-0378">Hydrolase</keyword>
<evidence type="ECO:0000259" key="2">
    <source>
        <dbReference type="PROSITE" id="PS50263"/>
    </source>
</evidence>
<accession>A0A2V4PCD6</accession>
<name>A0A2V4PCD6_9ACTN</name>
<feature type="domain" description="CN hydrolase" evidence="2">
    <location>
        <begin position="18"/>
        <end position="258"/>
    </location>
</feature>
<dbReference type="RefSeq" id="WP_110667919.1">
    <property type="nucleotide sequence ID" value="NZ_PYBW01000030.1"/>
</dbReference>
<organism evidence="3 4">
    <name type="scientific">Streptomyces tateyamensis</name>
    <dbReference type="NCBI Taxonomy" id="565073"/>
    <lineage>
        <taxon>Bacteria</taxon>
        <taxon>Bacillati</taxon>
        <taxon>Actinomycetota</taxon>
        <taxon>Actinomycetes</taxon>
        <taxon>Kitasatosporales</taxon>
        <taxon>Streptomycetaceae</taxon>
        <taxon>Streptomyces</taxon>
    </lineage>
</organism>
<proteinExistence type="inferred from homology"/>
<evidence type="ECO:0000313" key="3">
    <source>
        <dbReference type="EMBL" id="PYC82663.1"/>
    </source>
</evidence>